<dbReference type="RefSeq" id="WP_161940857.1">
    <property type="nucleotide sequence ID" value="NZ_LJKE01000132.1"/>
</dbReference>
<sequence length="58" mass="6703">MKPEYKYEVLYRIDGEETPTTNHVNVDGDSIEDIMTEIKEIEKKNTIVSIKNLSLGFL</sequence>
<gene>
    <name evidence="1" type="ORF">B4088_6372</name>
</gene>
<evidence type="ECO:0000313" key="1">
    <source>
        <dbReference type="EMBL" id="KZD50175.1"/>
    </source>
</evidence>
<dbReference type="Proteomes" id="UP000076482">
    <property type="component" value="Unassembled WGS sequence"/>
</dbReference>
<dbReference type="AlphaFoldDB" id="A0A162NRS6"/>
<protein>
    <submittedName>
        <fullName evidence="1">Uncharacterized protein</fullName>
    </submittedName>
</protein>
<comment type="caution">
    <text evidence="1">The sequence shown here is derived from an EMBL/GenBank/DDBJ whole genome shotgun (WGS) entry which is preliminary data.</text>
</comment>
<dbReference type="EMBL" id="LJKE01000132">
    <property type="protein sequence ID" value="KZD50175.1"/>
    <property type="molecule type" value="Genomic_DNA"/>
</dbReference>
<proteinExistence type="predicted"/>
<reference evidence="1 2" key="1">
    <citation type="submission" date="2015-09" db="EMBL/GenBank/DDBJ databases">
        <title>Bacillus cereus food isolates.</title>
        <authorList>
            <person name="Boekhorst J."/>
        </authorList>
    </citation>
    <scope>NUCLEOTIDE SEQUENCE [LARGE SCALE GENOMIC DNA]</scope>
    <source>
        <strain evidence="1 2">B4088</strain>
    </source>
</reference>
<name>A0A162NRS6_BACCE</name>
<accession>A0A162NRS6</accession>
<organism evidence="1 2">
    <name type="scientific">Bacillus cereus</name>
    <dbReference type="NCBI Taxonomy" id="1396"/>
    <lineage>
        <taxon>Bacteria</taxon>
        <taxon>Bacillati</taxon>
        <taxon>Bacillota</taxon>
        <taxon>Bacilli</taxon>
        <taxon>Bacillales</taxon>
        <taxon>Bacillaceae</taxon>
        <taxon>Bacillus</taxon>
        <taxon>Bacillus cereus group</taxon>
    </lineage>
</organism>
<evidence type="ECO:0000313" key="2">
    <source>
        <dbReference type="Proteomes" id="UP000076482"/>
    </source>
</evidence>
<dbReference type="PATRIC" id="fig|1396.535.peg.5616"/>